<dbReference type="Proteomes" id="UP001054945">
    <property type="component" value="Unassembled WGS sequence"/>
</dbReference>
<name>A0AAV4XVA8_CAEEX</name>
<evidence type="ECO:0000313" key="1">
    <source>
        <dbReference type="EMBL" id="GIY98273.1"/>
    </source>
</evidence>
<organism evidence="1 2">
    <name type="scientific">Caerostris extrusa</name>
    <name type="common">Bark spider</name>
    <name type="synonym">Caerostris bankana</name>
    <dbReference type="NCBI Taxonomy" id="172846"/>
    <lineage>
        <taxon>Eukaryota</taxon>
        <taxon>Metazoa</taxon>
        <taxon>Ecdysozoa</taxon>
        <taxon>Arthropoda</taxon>
        <taxon>Chelicerata</taxon>
        <taxon>Arachnida</taxon>
        <taxon>Araneae</taxon>
        <taxon>Araneomorphae</taxon>
        <taxon>Entelegynae</taxon>
        <taxon>Araneoidea</taxon>
        <taxon>Araneidae</taxon>
        <taxon>Caerostris</taxon>
    </lineage>
</organism>
<dbReference type="AlphaFoldDB" id="A0AAV4XVA8"/>
<comment type="caution">
    <text evidence="1">The sequence shown here is derived from an EMBL/GenBank/DDBJ whole genome shotgun (WGS) entry which is preliminary data.</text>
</comment>
<protein>
    <submittedName>
        <fullName evidence="1">Uncharacterized protein</fullName>
    </submittedName>
</protein>
<evidence type="ECO:0000313" key="2">
    <source>
        <dbReference type="Proteomes" id="UP001054945"/>
    </source>
</evidence>
<sequence>MVKNGNANDKGNMKSPAVLLSQITTANFSVECSGYDKYAERAVVNDTRFHQENDLKHYERIHFQFVLSAVFDVNDTIRYFVKIKE</sequence>
<proteinExistence type="predicted"/>
<dbReference type="EMBL" id="BPLR01000906">
    <property type="protein sequence ID" value="GIY98273.1"/>
    <property type="molecule type" value="Genomic_DNA"/>
</dbReference>
<accession>A0AAV4XVA8</accession>
<reference evidence="1 2" key="1">
    <citation type="submission" date="2021-06" db="EMBL/GenBank/DDBJ databases">
        <title>Caerostris extrusa draft genome.</title>
        <authorList>
            <person name="Kono N."/>
            <person name="Arakawa K."/>
        </authorList>
    </citation>
    <scope>NUCLEOTIDE SEQUENCE [LARGE SCALE GENOMIC DNA]</scope>
</reference>
<keyword evidence="2" id="KW-1185">Reference proteome</keyword>
<gene>
    <name evidence="1" type="ORF">CEXT_129301</name>
</gene>